<dbReference type="Pfam" id="PF00989">
    <property type="entry name" value="PAS"/>
    <property type="match status" value="1"/>
</dbReference>
<evidence type="ECO:0000256" key="2">
    <source>
        <dbReference type="ARBA" id="ARBA00022840"/>
    </source>
</evidence>
<dbReference type="PRINTS" id="PR01590">
    <property type="entry name" value="HTHFIS"/>
</dbReference>
<evidence type="ECO:0000256" key="4">
    <source>
        <dbReference type="ARBA" id="ARBA00023163"/>
    </source>
</evidence>
<dbReference type="PROSITE" id="PS50045">
    <property type="entry name" value="SIGMA54_INTERACT_4"/>
    <property type="match status" value="1"/>
</dbReference>
<dbReference type="GO" id="GO:0005524">
    <property type="term" value="F:ATP binding"/>
    <property type="evidence" value="ECO:0007669"/>
    <property type="project" value="UniProtKB-KW"/>
</dbReference>
<dbReference type="InterPro" id="IPR002197">
    <property type="entry name" value="HTH_Fis"/>
</dbReference>
<dbReference type="Gene3D" id="3.30.450.20">
    <property type="entry name" value="PAS domain"/>
    <property type="match status" value="1"/>
</dbReference>
<dbReference type="AlphaFoldDB" id="A0A1M6AA98"/>
<keyword evidence="2" id="KW-0067">ATP-binding</keyword>
<dbReference type="NCBIfam" id="TIGR00229">
    <property type="entry name" value="sensory_box"/>
    <property type="match status" value="1"/>
</dbReference>
<evidence type="ECO:0000313" key="7">
    <source>
        <dbReference type="EMBL" id="SHI33093.1"/>
    </source>
</evidence>
<dbReference type="Gene3D" id="3.40.50.300">
    <property type="entry name" value="P-loop containing nucleotide triphosphate hydrolases"/>
    <property type="match status" value="1"/>
</dbReference>
<keyword evidence="4" id="KW-0804">Transcription</keyword>
<dbReference type="EMBL" id="FQZL01000004">
    <property type="protein sequence ID" value="SHI33093.1"/>
    <property type="molecule type" value="Genomic_DNA"/>
</dbReference>
<organism evidence="7 8">
    <name type="scientific">Dethiosulfatibacter aminovorans DSM 17477</name>
    <dbReference type="NCBI Taxonomy" id="1121476"/>
    <lineage>
        <taxon>Bacteria</taxon>
        <taxon>Bacillati</taxon>
        <taxon>Bacillota</taxon>
        <taxon>Tissierellia</taxon>
        <taxon>Dethiosulfatibacter</taxon>
    </lineage>
</organism>
<evidence type="ECO:0000256" key="1">
    <source>
        <dbReference type="ARBA" id="ARBA00022741"/>
    </source>
</evidence>
<dbReference type="InterPro" id="IPR009057">
    <property type="entry name" value="Homeodomain-like_sf"/>
</dbReference>
<keyword evidence="3" id="KW-0805">Transcription regulation</keyword>
<dbReference type="STRING" id="1121476.SAMN02745751_00037"/>
<dbReference type="InterPro" id="IPR035965">
    <property type="entry name" value="PAS-like_dom_sf"/>
</dbReference>
<gene>
    <name evidence="7" type="ORF">SAMN02745751_00037</name>
</gene>
<dbReference type="InterPro" id="IPR013767">
    <property type="entry name" value="PAS_fold"/>
</dbReference>
<dbReference type="Pfam" id="PF00158">
    <property type="entry name" value="Sigma54_activat"/>
    <property type="match status" value="1"/>
</dbReference>
<dbReference type="PANTHER" id="PTHR32071:SF74">
    <property type="entry name" value="TRANSCRIPTIONAL ACTIVATOR ROCR"/>
    <property type="match status" value="1"/>
</dbReference>
<reference evidence="7 8" key="1">
    <citation type="submission" date="2016-11" db="EMBL/GenBank/DDBJ databases">
        <authorList>
            <person name="Jaros S."/>
            <person name="Januszkiewicz K."/>
            <person name="Wedrychowicz H."/>
        </authorList>
    </citation>
    <scope>NUCLEOTIDE SEQUENCE [LARGE SCALE GENOMIC DNA]</scope>
    <source>
        <strain evidence="7 8">DSM 17477</strain>
    </source>
</reference>
<dbReference type="PANTHER" id="PTHR32071">
    <property type="entry name" value="TRANSCRIPTIONAL REGULATORY PROTEIN"/>
    <property type="match status" value="1"/>
</dbReference>
<evidence type="ECO:0000256" key="3">
    <source>
        <dbReference type="ARBA" id="ARBA00023015"/>
    </source>
</evidence>
<proteinExistence type="predicted"/>
<dbReference type="SUPFAM" id="SSF46689">
    <property type="entry name" value="Homeodomain-like"/>
    <property type="match status" value="1"/>
</dbReference>
<evidence type="ECO:0000259" key="5">
    <source>
        <dbReference type="PROSITE" id="PS50045"/>
    </source>
</evidence>
<dbReference type="InterPro" id="IPR000014">
    <property type="entry name" value="PAS"/>
</dbReference>
<accession>A0A1M6AA98</accession>
<dbReference type="FunFam" id="3.40.50.300:FF:000006">
    <property type="entry name" value="DNA-binding transcriptional regulator NtrC"/>
    <property type="match status" value="1"/>
</dbReference>
<dbReference type="Proteomes" id="UP000184052">
    <property type="component" value="Unassembled WGS sequence"/>
</dbReference>
<dbReference type="PROSITE" id="PS00675">
    <property type="entry name" value="SIGMA54_INTERACT_1"/>
    <property type="match status" value="1"/>
</dbReference>
<evidence type="ECO:0000313" key="8">
    <source>
        <dbReference type="Proteomes" id="UP000184052"/>
    </source>
</evidence>
<dbReference type="PROSITE" id="PS00688">
    <property type="entry name" value="SIGMA54_INTERACT_3"/>
    <property type="match status" value="1"/>
</dbReference>
<dbReference type="CDD" id="cd00130">
    <property type="entry name" value="PAS"/>
    <property type="match status" value="1"/>
</dbReference>
<dbReference type="SMART" id="SM00382">
    <property type="entry name" value="AAA"/>
    <property type="match status" value="1"/>
</dbReference>
<dbReference type="Pfam" id="PF25601">
    <property type="entry name" value="AAA_lid_14"/>
    <property type="match status" value="1"/>
</dbReference>
<sequence>MVIKKTGSMSHEDMEYCMKIVLNTVTEGAMVADTDGTIMYYNNQMGLMEGFRARDVIGKKITEVYKVSQETSEHSIVMRTQTPILDRYQDYYSNKNQKITCVASTYPIMRNGELLATYSVSRSVNKVADLLKRTREIESSAGLNAISTENNTRYTFKNIITNSEKISSIIEKAKKFSKYNSNVLIFGETGVGKEIFAQGIHNYNSTNKRQPFVGINCSAIPDNLLESSLFGTVKGSYTGAENKIGLIEKAGFGTLFLDEINSMPLSLQAKMLRVIQEKKFRRIGSTEEISLNCRIISSTNISPERCLSENLIRKDLYYRISTSTLEIPPLRERKSDILPLINYFIEMYGSKYGLFNLQVTDDVYEILKGYSYPGNVRELENIIESAITLADDDQIVDVNCLPDRIYSESGTPTRKREGLGEYLRNAERDRIIEALEENDWNISRSAESLGIVRQNLQYRMKKLNIKKMKSHGNW</sequence>
<dbReference type="InterPro" id="IPR025944">
    <property type="entry name" value="Sigma_54_int_dom_CS"/>
</dbReference>
<feature type="domain" description="Sigma-54 factor interaction" evidence="5">
    <location>
        <begin position="159"/>
        <end position="388"/>
    </location>
</feature>
<dbReference type="InterPro" id="IPR002078">
    <property type="entry name" value="Sigma_54_int"/>
</dbReference>
<keyword evidence="1" id="KW-0547">Nucleotide-binding</keyword>
<evidence type="ECO:0000259" key="6">
    <source>
        <dbReference type="PROSITE" id="PS50112"/>
    </source>
</evidence>
<dbReference type="SUPFAM" id="SSF55785">
    <property type="entry name" value="PYP-like sensor domain (PAS domain)"/>
    <property type="match status" value="1"/>
</dbReference>
<dbReference type="SUPFAM" id="SSF52540">
    <property type="entry name" value="P-loop containing nucleoside triphosphate hydrolases"/>
    <property type="match status" value="1"/>
</dbReference>
<name>A0A1M6AA98_9FIRM</name>
<dbReference type="CDD" id="cd00009">
    <property type="entry name" value="AAA"/>
    <property type="match status" value="1"/>
</dbReference>
<dbReference type="GO" id="GO:0006355">
    <property type="term" value="P:regulation of DNA-templated transcription"/>
    <property type="evidence" value="ECO:0007669"/>
    <property type="project" value="InterPro"/>
</dbReference>
<protein>
    <submittedName>
        <fullName evidence="7">Arginine utilization regulatory protein</fullName>
    </submittedName>
</protein>
<feature type="domain" description="PAS" evidence="6">
    <location>
        <begin position="14"/>
        <end position="65"/>
    </location>
</feature>
<dbReference type="InterPro" id="IPR027417">
    <property type="entry name" value="P-loop_NTPase"/>
</dbReference>
<dbReference type="RefSeq" id="WP_217683713.1">
    <property type="nucleotide sequence ID" value="NZ_FQZL01000004.1"/>
</dbReference>
<dbReference type="Pfam" id="PF02954">
    <property type="entry name" value="HTH_8"/>
    <property type="match status" value="1"/>
</dbReference>
<dbReference type="InterPro" id="IPR003593">
    <property type="entry name" value="AAA+_ATPase"/>
</dbReference>
<dbReference type="GO" id="GO:0043565">
    <property type="term" value="F:sequence-specific DNA binding"/>
    <property type="evidence" value="ECO:0007669"/>
    <property type="project" value="InterPro"/>
</dbReference>
<dbReference type="Gene3D" id="1.10.8.60">
    <property type="match status" value="1"/>
</dbReference>
<dbReference type="PROSITE" id="PS50112">
    <property type="entry name" value="PAS"/>
    <property type="match status" value="1"/>
</dbReference>
<dbReference type="InterPro" id="IPR025662">
    <property type="entry name" value="Sigma_54_int_dom_ATP-bd_1"/>
</dbReference>
<keyword evidence="8" id="KW-1185">Reference proteome</keyword>
<dbReference type="InterPro" id="IPR058031">
    <property type="entry name" value="AAA_lid_NorR"/>
</dbReference>
<dbReference type="Gene3D" id="1.10.10.60">
    <property type="entry name" value="Homeodomain-like"/>
    <property type="match status" value="1"/>
</dbReference>